<gene>
    <name evidence="3" type="ORF">C667_11814</name>
</gene>
<dbReference type="Pfam" id="PF02634">
    <property type="entry name" value="FdhD-NarQ"/>
    <property type="match status" value="1"/>
</dbReference>
<dbReference type="GO" id="GO:0006777">
    <property type="term" value="P:Mo-molybdopterin cofactor biosynthetic process"/>
    <property type="evidence" value="ECO:0007669"/>
    <property type="project" value="UniProtKB-KW"/>
</dbReference>
<sequence>MLDHPYPASGAHRSYGVERRGTDSAILGEDAVAEEAPVALVYNGFSHAVMLATPQDLEDFALGFTLSEGIAASARELHDIDVVEHALGCEVRMALAGERFSAMRERRRALAGRTGCGLCGIESLAQLQRALPPARLADTAIHPGALERAQAEL</sequence>
<dbReference type="AlphaFoldDB" id="N6ZR94"/>
<dbReference type="InterPro" id="IPR016193">
    <property type="entry name" value="Cytidine_deaminase-like"/>
</dbReference>
<accession>N6ZR94</accession>
<evidence type="ECO:0000256" key="1">
    <source>
        <dbReference type="ARBA" id="ARBA00022490"/>
    </source>
</evidence>
<dbReference type="Gene3D" id="3.10.20.10">
    <property type="match status" value="1"/>
</dbReference>
<dbReference type="Proteomes" id="UP000013047">
    <property type="component" value="Unassembled WGS sequence"/>
</dbReference>
<keyword evidence="2" id="KW-0501">Molybdenum cofactor biosynthesis</keyword>
<keyword evidence="4" id="KW-1185">Reference proteome</keyword>
<dbReference type="GO" id="GO:0016783">
    <property type="term" value="F:sulfurtransferase activity"/>
    <property type="evidence" value="ECO:0007669"/>
    <property type="project" value="InterPro"/>
</dbReference>
<evidence type="ECO:0000256" key="2">
    <source>
        <dbReference type="ARBA" id="ARBA00023150"/>
    </source>
</evidence>
<dbReference type="SUPFAM" id="SSF53927">
    <property type="entry name" value="Cytidine deaminase-like"/>
    <property type="match status" value="1"/>
</dbReference>
<reference evidence="3 4" key="1">
    <citation type="submission" date="2012-09" db="EMBL/GenBank/DDBJ databases">
        <title>Draft Genome Sequences of 6 Strains from Genus Thauera.</title>
        <authorList>
            <person name="Liu B."/>
            <person name="Shapleigh J.P."/>
            <person name="Frostegard A.H."/>
        </authorList>
    </citation>
    <scope>NUCLEOTIDE SEQUENCE [LARGE SCALE GENOMIC DNA]</scope>
    <source>
        <strain evidence="3 4">B4P</strain>
    </source>
</reference>
<proteinExistence type="predicted"/>
<name>N6ZR94_9RHOO</name>
<feature type="non-terminal residue" evidence="3">
    <location>
        <position position="153"/>
    </location>
</feature>
<keyword evidence="1" id="KW-0963">Cytoplasm</keyword>
<dbReference type="PANTHER" id="PTHR30592:SF1">
    <property type="entry name" value="SULFUR CARRIER PROTEIN FDHD"/>
    <property type="match status" value="1"/>
</dbReference>
<comment type="caution">
    <text evidence="3">The sequence shown here is derived from an EMBL/GenBank/DDBJ whole genome shotgun (WGS) entry which is preliminary data.</text>
</comment>
<dbReference type="RefSeq" id="WP_004363754.1">
    <property type="nucleotide sequence ID" value="NZ_AMXF01000078.1"/>
</dbReference>
<dbReference type="InterPro" id="IPR003786">
    <property type="entry name" value="FdhD"/>
</dbReference>
<dbReference type="PANTHER" id="PTHR30592">
    <property type="entry name" value="FORMATE DEHYDROGENASE"/>
    <property type="match status" value="1"/>
</dbReference>
<dbReference type="EMBL" id="AMXF01000078">
    <property type="protein sequence ID" value="ENO96843.1"/>
    <property type="molecule type" value="Genomic_DNA"/>
</dbReference>
<evidence type="ECO:0000313" key="3">
    <source>
        <dbReference type="EMBL" id="ENO96843.1"/>
    </source>
</evidence>
<organism evidence="3 4">
    <name type="scientific">Thauera phenylacetica B4P</name>
    <dbReference type="NCBI Taxonomy" id="1234382"/>
    <lineage>
        <taxon>Bacteria</taxon>
        <taxon>Pseudomonadati</taxon>
        <taxon>Pseudomonadota</taxon>
        <taxon>Betaproteobacteria</taxon>
        <taxon>Rhodocyclales</taxon>
        <taxon>Zoogloeaceae</taxon>
        <taxon>Thauera</taxon>
    </lineage>
</organism>
<protein>
    <submittedName>
        <fullName evidence="3">Formate dehydrogenase family accessory protein FdhD</fullName>
    </submittedName>
</protein>
<evidence type="ECO:0000313" key="4">
    <source>
        <dbReference type="Proteomes" id="UP000013047"/>
    </source>
</evidence>